<dbReference type="Proteomes" id="UP000681967">
    <property type="component" value="Unassembled WGS sequence"/>
</dbReference>
<proteinExistence type="predicted"/>
<feature type="region of interest" description="Disordered" evidence="1">
    <location>
        <begin position="122"/>
        <end position="151"/>
    </location>
</feature>
<gene>
    <name evidence="2" type="ORF">BYL167_LOCUS761</name>
    <name evidence="3" type="ORF">GIL414_LOCUS357</name>
</gene>
<dbReference type="EMBL" id="CAJOBH010000092">
    <property type="protein sequence ID" value="CAF3759143.1"/>
    <property type="molecule type" value="Genomic_DNA"/>
</dbReference>
<dbReference type="Proteomes" id="UP000681720">
    <property type="component" value="Unassembled WGS sequence"/>
</dbReference>
<organism evidence="2 4">
    <name type="scientific">Rotaria magnacalcarata</name>
    <dbReference type="NCBI Taxonomy" id="392030"/>
    <lineage>
        <taxon>Eukaryota</taxon>
        <taxon>Metazoa</taxon>
        <taxon>Spiralia</taxon>
        <taxon>Gnathifera</taxon>
        <taxon>Rotifera</taxon>
        <taxon>Eurotatoria</taxon>
        <taxon>Bdelloidea</taxon>
        <taxon>Philodinida</taxon>
        <taxon>Philodinidae</taxon>
        <taxon>Rotaria</taxon>
    </lineage>
</organism>
<dbReference type="EMBL" id="CAJOBJ010000039">
    <property type="protein sequence ID" value="CAF3787399.1"/>
    <property type="molecule type" value="Genomic_DNA"/>
</dbReference>
<comment type="caution">
    <text evidence="2">The sequence shown here is derived from an EMBL/GenBank/DDBJ whole genome shotgun (WGS) entry which is preliminary data.</text>
</comment>
<protein>
    <submittedName>
        <fullName evidence="2">Uncharacterized protein</fullName>
    </submittedName>
</protein>
<name>A0A8S2IJ99_9BILA</name>
<dbReference type="AlphaFoldDB" id="A0A8S2IJ99"/>
<evidence type="ECO:0000313" key="2">
    <source>
        <dbReference type="EMBL" id="CAF3759143.1"/>
    </source>
</evidence>
<sequence length="660" mass="75287">MSLTTKIRYTNSDGTLCTKTTRRFHATTLYGEILTWIAEWWGHRKFYIEIKDEFGEFVDFDQIYFDEFHPYRVDRQTQNSGAQPTTKTPPFIELLLKKKHTDRTQNFTQNGLQQASNAILSTDVQQSHSPADSVVEQPQDDREPASSSSYSSRLYSFDGEVELDKDGPIKFEVDVNHFLRDQYDCEKSLVCIQGSKKDLEGNALKKKVEPKVKIQKEISPEEIHNWNLIILEAIHKGHPRKRLGRVSKTSEIFGDDERGCLEGKRTLFYNAWRDFVISGGNKADQTDLSINDVTQKESQECTKLLKKYVKIPLTKTILEVGVNLSLQTQVIPGTKTHSQPMKKFCSLANRYSDDTEYATDRLALLLENNEKPLWNTLALSKSMAFGKKKEMIQCKEVSTIDREFCELIAELKMKRKKNFNQPMIELKRLQKARQPKKHCEQTMATSLVTSHEALLLNDCCLQRVENLTSFYNQQSQEANIPMGMQHHIEASSDRMTINRSISKELATSVVQLIAPVNFQVSNTENLLDKIHQELDDSLEQPKLTQNIDNSRMEIDLGSQNGNVNGTHVNSSLYSNHLPNDLNLHLDFNSEETPEYPDYLQDLGQVDPNTNAFSETIENLSPSSWQFFNHSANCSGDFGNDVGENSTDLTLMANAEGNDNN</sequence>
<evidence type="ECO:0000313" key="4">
    <source>
        <dbReference type="Proteomes" id="UP000681967"/>
    </source>
</evidence>
<reference evidence="2" key="1">
    <citation type="submission" date="2021-02" db="EMBL/GenBank/DDBJ databases">
        <authorList>
            <person name="Nowell W R."/>
        </authorList>
    </citation>
    <scope>NUCLEOTIDE SEQUENCE</scope>
</reference>
<evidence type="ECO:0000256" key="1">
    <source>
        <dbReference type="SAM" id="MobiDB-lite"/>
    </source>
</evidence>
<evidence type="ECO:0000313" key="3">
    <source>
        <dbReference type="EMBL" id="CAF3787399.1"/>
    </source>
</evidence>
<accession>A0A8S2IJ99</accession>